<dbReference type="SMART" id="SM00304">
    <property type="entry name" value="HAMP"/>
    <property type="match status" value="1"/>
</dbReference>
<comment type="caution">
    <text evidence="4">The sequence shown here is derived from an EMBL/GenBank/DDBJ whole genome shotgun (WGS) entry which is preliminary data.</text>
</comment>
<keyword evidence="1" id="KW-0378">Hydrolase</keyword>
<evidence type="ECO:0000256" key="2">
    <source>
        <dbReference type="SAM" id="Phobius"/>
    </source>
</evidence>
<dbReference type="Proteomes" id="UP001501671">
    <property type="component" value="Unassembled WGS sequence"/>
</dbReference>
<dbReference type="Gene3D" id="6.10.340.10">
    <property type="match status" value="1"/>
</dbReference>
<evidence type="ECO:0000259" key="3">
    <source>
        <dbReference type="PROSITE" id="PS50885"/>
    </source>
</evidence>
<organism evidence="4 5">
    <name type="scientific">Pigmentiphaga soli</name>
    <dbReference type="NCBI Taxonomy" id="1007095"/>
    <lineage>
        <taxon>Bacteria</taxon>
        <taxon>Pseudomonadati</taxon>
        <taxon>Pseudomonadota</taxon>
        <taxon>Betaproteobacteria</taxon>
        <taxon>Burkholderiales</taxon>
        <taxon>Alcaligenaceae</taxon>
        <taxon>Pigmentiphaga</taxon>
    </lineage>
</organism>
<feature type="domain" description="HAMP" evidence="3">
    <location>
        <begin position="335"/>
        <end position="387"/>
    </location>
</feature>
<dbReference type="PANTHER" id="PTHR43156:SF9">
    <property type="entry name" value="HAMP DOMAIN-CONTAINING PROTEIN"/>
    <property type="match status" value="1"/>
</dbReference>
<dbReference type="Pfam" id="PF07228">
    <property type="entry name" value="SpoIIE"/>
    <property type="match status" value="1"/>
</dbReference>
<dbReference type="InterPro" id="IPR003660">
    <property type="entry name" value="HAMP_dom"/>
</dbReference>
<dbReference type="Gene3D" id="3.60.40.10">
    <property type="entry name" value="PPM-type phosphatase domain"/>
    <property type="match status" value="1"/>
</dbReference>
<dbReference type="EMBL" id="BAABFO010000005">
    <property type="protein sequence ID" value="GAA4328519.1"/>
    <property type="molecule type" value="Genomic_DNA"/>
</dbReference>
<keyword evidence="2" id="KW-0472">Membrane</keyword>
<name>A0ABP8GR25_9BURK</name>
<accession>A0ABP8GR25</accession>
<evidence type="ECO:0000313" key="4">
    <source>
        <dbReference type="EMBL" id="GAA4328519.1"/>
    </source>
</evidence>
<dbReference type="PROSITE" id="PS50885">
    <property type="entry name" value="HAMP"/>
    <property type="match status" value="1"/>
</dbReference>
<gene>
    <name evidence="4" type="primary">siaA</name>
    <name evidence="4" type="ORF">GCM10023144_14400</name>
</gene>
<proteinExistence type="predicted"/>
<keyword evidence="2" id="KW-1133">Transmembrane helix</keyword>
<dbReference type="NCBIfam" id="NF038263">
    <property type="entry name" value="prot_phos_SiaA"/>
    <property type="match status" value="1"/>
</dbReference>
<feature type="transmembrane region" description="Helical" evidence="2">
    <location>
        <begin position="314"/>
        <end position="333"/>
    </location>
</feature>
<evidence type="ECO:0000256" key="1">
    <source>
        <dbReference type="ARBA" id="ARBA00022801"/>
    </source>
</evidence>
<dbReference type="SMART" id="SM00331">
    <property type="entry name" value="PP2C_SIG"/>
    <property type="match status" value="1"/>
</dbReference>
<dbReference type="SUPFAM" id="SSF158472">
    <property type="entry name" value="HAMP domain-like"/>
    <property type="match status" value="1"/>
</dbReference>
<dbReference type="CDD" id="cd06225">
    <property type="entry name" value="HAMP"/>
    <property type="match status" value="1"/>
</dbReference>
<reference evidence="5" key="1">
    <citation type="journal article" date="2019" name="Int. J. Syst. Evol. Microbiol.">
        <title>The Global Catalogue of Microorganisms (GCM) 10K type strain sequencing project: providing services to taxonomists for standard genome sequencing and annotation.</title>
        <authorList>
            <consortium name="The Broad Institute Genomics Platform"/>
            <consortium name="The Broad Institute Genome Sequencing Center for Infectious Disease"/>
            <person name="Wu L."/>
            <person name="Ma J."/>
        </authorList>
    </citation>
    <scope>NUCLEOTIDE SEQUENCE [LARGE SCALE GENOMIC DNA]</scope>
    <source>
        <strain evidence="5">JCM 17666</strain>
    </source>
</reference>
<dbReference type="InterPro" id="IPR052016">
    <property type="entry name" value="Bact_Sigma-Reg"/>
</dbReference>
<sequence length="660" mass="72892">MAMLGLRGKSLVALLLVCVLALIPAVLVAWQGISAVRDHFGLAYARNTTLLNRQKLLTPILRELALSQRLADSTVTRDWLRDSANPEKRERFFREAEGYRHDFRDHSYFVIDGGPDYYFNDGNVADAQRGRYRLSRSEPKDAWFFEGLRDPAPYAIQVDVNSHTGLAKVWFNVQVRDGDDRLGLVGTGLDLTTFLRDFVGGAEAGLTPVIVDEAGAIQVHADPDLIAYKSMSPEEAARRSIFGQLPREADRAALRAAMEQASARPGETFDLRVDYQGEPRLLVLSYLPELRWHLMTIVDFNVAHIVDMRWLEPALIALALLLALLLLGFGYAVDRLVLQPLRRLQQTAQAISAGRYDAVLPAGGRDEIGELSRSFGVMADKVRTHTEELESRVAERTRALEEANRRMAAAHKAVEDSIDYASLIQRAILPNRQMVQSLGEHHFVLWHPRDVVGGDFYVFRADGENCLLGVVDCAGHGVPGALMTMLARAAIDHAINEAGVHDPAAILAATDTAMRGMLRDAELPRALATNMDAGLAYVDRAAGRLRFSGAKMSLYAGDGRSIEEIKGGRRALGEKRPGDYFNTEVDLAGRTFYLLSDGILDQAGGEHGYGFGNRRLLELLASIADLPLALQADALHRALSEYQGGRPQRDDITVLSFRFV</sequence>
<dbReference type="PANTHER" id="PTHR43156">
    <property type="entry name" value="STAGE II SPORULATION PROTEIN E-RELATED"/>
    <property type="match status" value="1"/>
</dbReference>
<keyword evidence="5" id="KW-1185">Reference proteome</keyword>
<dbReference type="RefSeq" id="WP_345247788.1">
    <property type="nucleotide sequence ID" value="NZ_BAABFO010000005.1"/>
</dbReference>
<dbReference type="InterPro" id="IPR001932">
    <property type="entry name" value="PPM-type_phosphatase-like_dom"/>
</dbReference>
<dbReference type="InterPro" id="IPR036457">
    <property type="entry name" value="PPM-type-like_dom_sf"/>
</dbReference>
<keyword evidence="2" id="KW-0812">Transmembrane</keyword>
<evidence type="ECO:0000313" key="5">
    <source>
        <dbReference type="Proteomes" id="UP001501671"/>
    </source>
</evidence>
<dbReference type="Pfam" id="PF00672">
    <property type="entry name" value="HAMP"/>
    <property type="match status" value="1"/>
</dbReference>
<protein>
    <submittedName>
        <fullName evidence="4">Biofilm regulation protein phosphatase SiaA</fullName>
    </submittedName>
</protein>